<keyword evidence="1" id="KW-0479">Metal-binding</keyword>
<dbReference type="InterPro" id="IPR001965">
    <property type="entry name" value="Znf_PHD"/>
</dbReference>
<dbReference type="EMBL" id="JAEUBF010000394">
    <property type="protein sequence ID" value="KAH3678990.1"/>
    <property type="molecule type" value="Genomic_DNA"/>
</dbReference>
<organism evidence="7 8">
    <name type="scientific">Wickerhamomyces mucosus</name>
    <dbReference type="NCBI Taxonomy" id="1378264"/>
    <lineage>
        <taxon>Eukaryota</taxon>
        <taxon>Fungi</taxon>
        <taxon>Dikarya</taxon>
        <taxon>Ascomycota</taxon>
        <taxon>Saccharomycotina</taxon>
        <taxon>Saccharomycetes</taxon>
        <taxon>Phaffomycetales</taxon>
        <taxon>Wickerhamomycetaceae</taxon>
        <taxon>Wickerhamomyces</taxon>
    </lineage>
</organism>
<keyword evidence="2 4" id="KW-0863">Zinc-finger</keyword>
<evidence type="ECO:0000256" key="1">
    <source>
        <dbReference type="ARBA" id="ARBA00022723"/>
    </source>
</evidence>
<dbReference type="CDD" id="cd15534">
    <property type="entry name" value="PHD2_PHF12_Rco1"/>
    <property type="match status" value="1"/>
</dbReference>
<feature type="region of interest" description="Disordered" evidence="5">
    <location>
        <begin position="192"/>
        <end position="294"/>
    </location>
</feature>
<proteinExistence type="predicted"/>
<dbReference type="GO" id="GO:0032221">
    <property type="term" value="C:Rpd3S complex"/>
    <property type="evidence" value="ECO:0007669"/>
    <property type="project" value="TreeGrafter"/>
</dbReference>
<feature type="region of interest" description="Disordered" evidence="5">
    <location>
        <begin position="1"/>
        <end position="108"/>
    </location>
</feature>
<reference evidence="7" key="2">
    <citation type="submission" date="2021-01" db="EMBL/GenBank/DDBJ databases">
        <authorList>
            <person name="Schikora-Tamarit M.A."/>
        </authorList>
    </citation>
    <scope>NUCLEOTIDE SEQUENCE</scope>
    <source>
        <strain evidence="7">CBS6341</strain>
    </source>
</reference>
<dbReference type="Gene3D" id="3.30.40.10">
    <property type="entry name" value="Zinc/RING finger domain, C3HC4 (zinc finger)"/>
    <property type="match status" value="2"/>
</dbReference>
<dbReference type="InterPro" id="IPR019786">
    <property type="entry name" value="Zinc_finger_PHD-type_CS"/>
</dbReference>
<gene>
    <name evidence="7" type="ORF">WICMUC_001304</name>
</gene>
<reference evidence="7" key="1">
    <citation type="journal article" date="2021" name="Open Biol.">
        <title>Shared evolutionary footprints suggest mitochondrial oxidative damage underlies multiple complex I losses in fungi.</title>
        <authorList>
            <person name="Schikora-Tamarit M.A."/>
            <person name="Marcet-Houben M."/>
            <person name="Nosek J."/>
            <person name="Gabaldon T."/>
        </authorList>
    </citation>
    <scope>NUCLEOTIDE SEQUENCE</scope>
    <source>
        <strain evidence="7">CBS6341</strain>
    </source>
</reference>
<dbReference type="GO" id="GO:0008270">
    <property type="term" value="F:zinc ion binding"/>
    <property type="evidence" value="ECO:0007669"/>
    <property type="project" value="UniProtKB-KW"/>
</dbReference>
<name>A0A9P8PWS6_9ASCO</name>
<dbReference type="PANTHER" id="PTHR47636">
    <property type="entry name" value="TRANSCRIPTIONAL REGULATORY PROTEIN RCO1"/>
    <property type="match status" value="1"/>
</dbReference>
<dbReference type="InterPro" id="IPR052819">
    <property type="entry name" value="Chromatin_regulatory_protein"/>
</dbReference>
<evidence type="ECO:0000259" key="6">
    <source>
        <dbReference type="PROSITE" id="PS50016"/>
    </source>
</evidence>
<dbReference type="CDD" id="cd15535">
    <property type="entry name" value="PHD1_Rco1"/>
    <property type="match status" value="1"/>
</dbReference>
<feature type="compositionally biased region" description="Low complexity" evidence="5">
    <location>
        <begin position="56"/>
        <end position="68"/>
    </location>
</feature>
<evidence type="ECO:0000313" key="7">
    <source>
        <dbReference type="EMBL" id="KAH3678990.1"/>
    </source>
</evidence>
<dbReference type="PANTHER" id="PTHR47636:SF1">
    <property type="entry name" value="TRANSCRIPTIONAL REGULATORY PROTEIN RCO1"/>
    <property type="match status" value="1"/>
</dbReference>
<evidence type="ECO:0000256" key="3">
    <source>
        <dbReference type="ARBA" id="ARBA00022833"/>
    </source>
</evidence>
<keyword evidence="8" id="KW-1185">Reference proteome</keyword>
<dbReference type="InterPro" id="IPR011011">
    <property type="entry name" value="Znf_FYVE_PHD"/>
</dbReference>
<feature type="compositionally biased region" description="Basic and acidic residues" evidence="5">
    <location>
        <begin position="77"/>
        <end position="108"/>
    </location>
</feature>
<dbReference type="GO" id="GO:0006357">
    <property type="term" value="P:regulation of transcription by RNA polymerase II"/>
    <property type="evidence" value="ECO:0007669"/>
    <property type="project" value="TreeGrafter"/>
</dbReference>
<evidence type="ECO:0000256" key="5">
    <source>
        <dbReference type="SAM" id="MobiDB-lite"/>
    </source>
</evidence>
<dbReference type="OrthoDB" id="5876363at2759"/>
<dbReference type="AlphaFoldDB" id="A0A9P8PWS6"/>
<dbReference type="Proteomes" id="UP000769528">
    <property type="component" value="Unassembled WGS sequence"/>
</dbReference>
<feature type="compositionally biased region" description="Basic and acidic residues" evidence="5">
    <location>
        <begin position="226"/>
        <end position="236"/>
    </location>
</feature>
<dbReference type="InterPro" id="IPR013083">
    <property type="entry name" value="Znf_RING/FYVE/PHD"/>
</dbReference>
<dbReference type="InterPro" id="IPR019787">
    <property type="entry name" value="Znf_PHD-finger"/>
</dbReference>
<dbReference type="SMART" id="SM00249">
    <property type="entry name" value="PHD"/>
    <property type="match status" value="2"/>
</dbReference>
<keyword evidence="3" id="KW-0862">Zinc</keyword>
<sequence length="709" mass="80055">MSVTSQNSIIEFFKKKETSSTPEKEDSPSLCSSENTVLPSSAPSQNSNPTQAAEKSSPSIAALSSSEDSNGRRRRSTRIENEIHRKEQEKIELRKQNEERKKQDEKDKELILKKRKFEESVPLELLQTGGIVPKRKRNDKFEFSEPELAEPIIGVTGLPLASGPSNKIKKESLWPKKKNLVSKSGSVPLILSNEAESGEATPDVNDENESVEQDLKKTLRTTVNEKLQKPSSERTINHKPITKDGFINYGKKSIKDSVNPVKAEPSTPQKQKPSKKEKKRNIKNSSPKKIRENPFGFNNGIQLAGIKRENAFDFNDNTKDNDDFCSSCGEPGIFLCCETCPKSFHFSCCDPPFDQNNLPEDDWYCKECSFKRNPPKPNPPSLFSKLLDQLDAINPVQYRLPKKLRERFEGVNTGPFGEYQDTDQKPYKPDKVGAFEQTDPDLHFDKDGNPIYCVKCGTTGISSDKLNGVPDKLIISCEYCPSSWHLDCLDPPLSNVKQLGTRWKCPNHADHLISKKQRRLKKPHIIDVSQPSGFKNDGNIDVLLNSTNDHVAPGITTPSFFNVHSTQNGVAAEVPKHNLKLWDDSFVVHRLPEKSIVVDFVDSVVRQRSKEKERKINDTWVLANQNNQLLKSMIFTNNYSASERQAVKSLVELQSLDFEELVSEAGKRCNHGETIKVDDLSEEELRDLINIKRLINLKGKASLIEFLQK</sequence>
<feature type="compositionally biased region" description="Basic residues" evidence="5">
    <location>
        <begin position="272"/>
        <end position="288"/>
    </location>
</feature>
<comment type="caution">
    <text evidence="7">The sequence shown here is derived from an EMBL/GenBank/DDBJ whole genome shotgun (WGS) entry which is preliminary data.</text>
</comment>
<feature type="compositionally biased region" description="Polar residues" evidence="5">
    <location>
        <begin position="30"/>
        <end position="54"/>
    </location>
</feature>
<protein>
    <recommendedName>
        <fullName evidence="6">PHD-type domain-containing protein</fullName>
    </recommendedName>
</protein>
<evidence type="ECO:0000256" key="4">
    <source>
        <dbReference type="PROSITE-ProRule" id="PRU00146"/>
    </source>
</evidence>
<dbReference type="Pfam" id="PF00628">
    <property type="entry name" value="PHD"/>
    <property type="match status" value="2"/>
</dbReference>
<accession>A0A9P8PWS6</accession>
<feature type="domain" description="PHD-type" evidence="6">
    <location>
        <begin position="322"/>
        <end position="371"/>
    </location>
</feature>
<feature type="compositionally biased region" description="Basic and acidic residues" evidence="5">
    <location>
        <begin position="12"/>
        <end position="27"/>
    </location>
</feature>
<dbReference type="PROSITE" id="PS50016">
    <property type="entry name" value="ZF_PHD_2"/>
    <property type="match status" value="1"/>
</dbReference>
<evidence type="ECO:0000313" key="8">
    <source>
        <dbReference type="Proteomes" id="UP000769528"/>
    </source>
</evidence>
<dbReference type="SUPFAM" id="SSF57903">
    <property type="entry name" value="FYVE/PHD zinc finger"/>
    <property type="match status" value="2"/>
</dbReference>
<dbReference type="PROSITE" id="PS01359">
    <property type="entry name" value="ZF_PHD_1"/>
    <property type="match status" value="1"/>
</dbReference>
<evidence type="ECO:0000256" key="2">
    <source>
        <dbReference type="ARBA" id="ARBA00022771"/>
    </source>
</evidence>